<dbReference type="GO" id="GO:0019843">
    <property type="term" value="F:rRNA binding"/>
    <property type="evidence" value="ECO:0007669"/>
    <property type="project" value="UniProtKB-UniRule"/>
</dbReference>
<dbReference type="GO" id="GO:0005840">
    <property type="term" value="C:ribosome"/>
    <property type="evidence" value="ECO:0007669"/>
    <property type="project" value="UniProtKB-KW"/>
</dbReference>
<evidence type="ECO:0000313" key="9">
    <source>
        <dbReference type="Proteomes" id="UP000240042"/>
    </source>
</evidence>
<comment type="function">
    <text evidence="6 7">This protein binds to 23S rRNA in the presence of protein L20.</text>
</comment>
<keyword evidence="4 6" id="KW-0689">Ribosomal protein</keyword>
<evidence type="ECO:0000256" key="1">
    <source>
        <dbReference type="ARBA" id="ARBA00008563"/>
    </source>
</evidence>
<keyword evidence="3 6" id="KW-0694">RNA-binding</keyword>
<dbReference type="Pfam" id="PF00829">
    <property type="entry name" value="Ribosomal_L21p"/>
    <property type="match status" value="1"/>
</dbReference>
<dbReference type="InterPro" id="IPR028909">
    <property type="entry name" value="bL21-like"/>
</dbReference>
<dbReference type="PANTHER" id="PTHR21349">
    <property type="entry name" value="50S RIBOSOMAL PROTEIN L21"/>
    <property type="match status" value="1"/>
</dbReference>
<dbReference type="PROSITE" id="PS01169">
    <property type="entry name" value="RIBOSOMAL_L21"/>
    <property type="match status" value="1"/>
</dbReference>
<dbReference type="NCBIfam" id="TIGR00061">
    <property type="entry name" value="L21"/>
    <property type="match status" value="1"/>
</dbReference>
<dbReference type="OrthoDB" id="9813334at2"/>
<dbReference type="STRING" id="34097.SAMN02745150_00104"/>
<dbReference type="InterPro" id="IPR036164">
    <property type="entry name" value="bL21-like_sf"/>
</dbReference>
<dbReference type="GO" id="GO:0003735">
    <property type="term" value="F:structural constituent of ribosome"/>
    <property type="evidence" value="ECO:0007669"/>
    <property type="project" value="InterPro"/>
</dbReference>
<gene>
    <name evidence="6" type="primary">rplU</name>
    <name evidence="8" type="ORF">SAMN02745150_00104</name>
</gene>
<keyword evidence="9" id="KW-1185">Reference proteome</keyword>
<evidence type="ECO:0000256" key="2">
    <source>
        <dbReference type="ARBA" id="ARBA00022730"/>
    </source>
</evidence>
<dbReference type="HAMAP" id="MF_01363">
    <property type="entry name" value="Ribosomal_bL21"/>
    <property type="match status" value="1"/>
</dbReference>
<proteinExistence type="inferred from homology"/>
<accession>A0A1I1CYP3</accession>
<evidence type="ECO:0000256" key="3">
    <source>
        <dbReference type="ARBA" id="ARBA00022884"/>
    </source>
</evidence>
<dbReference type="Proteomes" id="UP000240042">
    <property type="component" value="Unassembled WGS sequence"/>
</dbReference>
<evidence type="ECO:0000256" key="7">
    <source>
        <dbReference type="RuleBase" id="RU000562"/>
    </source>
</evidence>
<dbReference type="RefSeq" id="WP_092317091.1">
    <property type="nucleotide sequence ID" value="NZ_FOKY01000001.1"/>
</dbReference>
<dbReference type="EMBL" id="FOKY01000001">
    <property type="protein sequence ID" value="SFB67771.1"/>
    <property type="molecule type" value="Genomic_DNA"/>
</dbReference>
<evidence type="ECO:0000256" key="4">
    <source>
        <dbReference type="ARBA" id="ARBA00022980"/>
    </source>
</evidence>
<dbReference type="AlphaFoldDB" id="A0A1I1CYP3"/>
<dbReference type="GO" id="GO:1990904">
    <property type="term" value="C:ribonucleoprotein complex"/>
    <property type="evidence" value="ECO:0007669"/>
    <property type="project" value="UniProtKB-KW"/>
</dbReference>
<name>A0A1I1CYP3_BREAD</name>
<keyword evidence="5 6" id="KW-0687">Ribonucleoprotein</keyword>
<evidence type="ECO:0000313" key="8">
    <source>
        <dbReference type="EMBL" id="SFB67771.1"/>
    </source>
</evidence>
<keyword evidence="2 6" id="KW-0699">rRNA-binding</keyword>
<dbReference type="InterPro" id="IPR018258">
    <property type="entry name" value="Ribosomal_bL21_CS"/>
</dbReference>
<dbReference type="InterPro" id="IPR001787">
    <property type="entry name" value="Ribosomal_bL21"/>
</dbReference>
<protein>
    <recommendedName>
        <fullName evidence="6">Large ribosomal subunit protein bL21</fullName>
    </recommendedName>
</protein>
<sequence length="103" mass="11407">MYAIVEIGGQSHKAEEGAELLVNLIAGEKGTLLNFDKVAMLNDNGNTEIGAPYLSATVKAEIIDPLVKGKKLTVFKYKNKTNYRVKTGHRQKYTLIKITNINK</sequence>
<comment type="similarity">
    <text evidence="1 6 7">Belongs to the bacterial ribosomal protein bL21 family.</text>
</comment>
<dbReference type="PANTHER" id="PTHR21349:SF0">
    <property type="entry name" value="LARGE RIBOSOMAL SUBUNIT PROTEIN BL21M"/>
    <property type="match status" value="1"/>
</dbReference>
<comment type="subunit">
    <text evidence="6">Part of the 50S ribosomal subunit. Contacts protein L20.</text>
</comment>
<dbReference type="SUPFAM" id="SSF141091">
    <property type="entry name" value="L21p-like"/>
    <property type="match status" value="1"/>
</dbReference>
<evidence type="ECO:0000256" key="5">
    <source>
        <dbReference type="ARBA" id="ARBA00023274"/>
    </source>
</evidence>
<reference evidence="9" key="1">
    <citation type="submission" date="2016-10" db="EMBL/GenBank/DDBJ databases">
        <authorList>
            <person name="Varghese N."/>
            <person name="Submissions S."/>
        </authorList>
    </citation>
    <scope>NUCLEOTIDE SEQUENCE [LARGE SCALE GENOMIC DNA]</scope>
    <source>
        <strain evidence="9">ATCC 43811</strain>
    </source>
</reference>
<evidence type="ECO:0000256" key="6">
    <source>
        <dbReference type="HAMAP-Rule" id="MF_01363"/>
    </source>
</evidence>
<dbReference type="GO" id="GO:0006412">
    <property type="term" value="P:translation"/>
    <property type="evidence" value="ECO:0007669"/>
    <property type="project" value="UniProtKB-UniRule"/>
</dbReference>
<organism evidence="8 9">
    <name type="scientific">Brevinema andersonii</name>
    <dbReference type="NCBI Taxonomy" id="34097"/>
    <lineage>
        <taxon>Bacteria</taxon>
        <taxon>Pseudomonadati</taxon>
        <taxon>Spirochaetota</taxon>
        <taxon>Spirochaetia</taxon>
        <taxon>Brevinematales</taxon>
        <taxon>Brevinemataceae</taxon>
        <taxon>Brevinema</taxon>
    </lineage>
</organism>
<dbReference type="GO" id="GO:0005737">
    <property type="term" value="C:cytoplasm"/>
    <property type="evidence" value="ECO:0007669"/>
    <property type="project" value="UniProtKB-ARBA"/>
</dbReference>